<dbReference type="EMBL" id="JANPWB010000010">
    <property type="protein sequence ID" value="KAJ1140585.1"/>
    <property type="molecule type" value="Genomic_DNA"/>
</dbReference>
<proteinExistence type="predicted"/>
<protein>
    <submittedName>
        <fullName evidence="1">Uncharacterized protein</fullName>
    </submittedName>
</protein>
<accession>A0AAV7QQD9</accession>
<evidence type="ECO:0000313" key="1">
    <source>
        <dbReference type="EMBL" id="KAJ1140585.1"/>
    </source>
</evidence>
<name>A0AAV7QQD9_PLEWA</name>
<gene>
    <name evidence="1" type="ORF">NDU88_006934</name>
</gene>
<sequence length="89" mass="9930">MPPTLSAYEQMGTGAQVGVQYGMLPDKVNNTIGLFWRDYDPPPQTYGNYERESEDSITLLLAQYEITNVAKASLLPIFSGIVLTREGRM</sequence>
<evidence type="ECO:0000313" key="2">
    <source>
        <dbReference type="Proteomes" id="UP001066276"/>
    </source>
</evidence>
<dbReference type="AlphaFoldDB" id="A0AAV7QQD9"/>
<dbReference type="Proteomes" id="UP001066276">
    <property type="component" value="Chromosome 6"/>
</dbReference>
<keyword evidence="2" id="KW-1185">Reference proteome</keyword>
<reference evidence="1" key="1">
    <citation type="journal article" date="2022" name="bioRxiv">
        <title>Sequencing and chromosome-scale assembly of the giantPleurodeles waltlgenome.</title>
        <authorList>
            <person name="Brown T."/>
            <person name="Elewa A."/>
            <person name="Iarovenko S."/>
            <person name="Subramanian E."/>
            <person name="Araus A.J."/>
            <person name="Petzold A."/>
            <person name="Susuki M."/>
            <person name="Suzuki K.-i.T."/>
            <person name="Hayashi T."/>
            <person name="Toyoda A."/>
            <person name="Oliveira C."/>
            <person name="Osipova E."/>
            <person name="Leigh N.D."/>
            <person name="Simon A."/>
            <person name="Yun M.H."/>
        </authorList>
    </citation>
    <scope>NUCLEOTIDE SEQUENCE</scope>
    <source>
        <strain evidence="1">20211129_DDA</strain>
        <tissue evidence="1">Liver</tissue>
    </source>
</reference>
<comment type="caution">
    <text evidence="1">The sequence shown here is derived from an EMBL/GenBank/DDBJ whole genome shotgun (WGS) entry which is preliminary data.</text>
</comment>
<organism evidence="1 2">
    <name type="scientific">Pleurodeles waltl</name>
    <name type="common">Iberian ribbed newt</name>
    <dbReference type="NCBI Taxonomy" id="8319"/>
    <lineage>
        <taxon>Eukaryota</taxon>
        <taxon>Metazoa</taxon>
        <taxon>Chordata</taxon>
        <taxon>Craniata</taxon>
        <taxon>Vertebrata</taxon>
        <taxon>Euteleostomi</taxon>
        <taxon>Amphibia</taxon>
        <taxon>Batrachia</taxon>
        <taxon>Caudata</taxon>
        <taxon>Salamandroidea</taxon>
        <taxon>Salamandridae</taxon>
        <taxon>Pleurodelinae</taxon>
        <taxon>Pleurodeles</taxon>
    </lineage>
</organism>